<evidence type="ECO:0000256" key="3">
    <source>
        <dbReference type="ARBA" id="ARBA00010281"/>
    </source>
</evidence>
<dbReference type="InterPro" id="IPR001296">
    <property type="entry name" value="Glyco_trans_1"/>
</dbReference>
<keyword evidence="11" id="KW-1185">Reference proteome</keyword>
<keyword evidence="6 7" id="KW-0320">Glycogen biosynthesis</keyword>
<evidence type="ECO:0000256" key="1">
    <source>
        <dbReference type="ARBA" id="ARBA00001478"/>
    </source>
</evidence>
<dbReference type="GO" id="GO:0009011">
    <property type="term" value="F:alpha-1,4-glucan glucosyltransferase (ADP-glucose donor) activity"/>
    <property type="evidence" value="ECO:0007669"/>
    <property type="project" value="UniProtKB-UniRule"/>
</dbReference>
<feature type="binding site" evidence="7">
    <location>
        <position position="15"/>
    </location>
    <ligand>
        <name>ADP-alpha-D-glucose</name>
        <dbReference type="ChEBI" id="CHEBI:57498"/>
    </ligand>
</feature>
<dbReference type="RefSeq" id="WP_052653511.1">
    <property type="nucleotide sequence ID" value="NZ_CCXS01000001.1"/>
</dbReference>
<comment type="function">
    <text evidence="2 7">Synthesizes alpha-1,4-glucan chains using ADP-glucose.</text>
</comment>
<evidence type="ECO:0000313" key="10">
    <source>
        <dbReference type="EMBL" id="CEG24195.1"/>
    </source>
</evidence>
<feature type="domain" description="Glycosyl transferase family 1" evidence="8">
    <location>
        <begin position="284"/>
        <end position="448"/>
    </location>
</feature>
<dbReference type="EC" id="2.4.1.21" evidence="7"/>
<dbReference type="OrthoDB" id="9808590at2"/>
<dbReference type="AlphaFoldDB" id="A0A098EQY0"/>
<protein>
    <recommendedName>
        <fullName evidence="7">Glycogen synthase</fullName>
        <ecNumber evidence="7">2.4.1.21</ecNumber>
    </recommendedName>
    <alternativeName>
        <fullName evidence="7">Starch [bacterial glycogen] synthase</fullName>
    </alternativeName>
</protein>
<evidence type="ECO:0000256" key="2">
    <source>
        <dbReference type="ARBA" id="ARBA00002764"/>
    </source>
</evidence>
<comment type="catalytic activity">
    <reaction evidence="1 7">
        <text>[(1-&gt;4)-alpha-D-glucosyl](n) + ADP-alpha-D-glucose = [(1-&gt;4)-alpha-D-glucosyl](n+1) + ADP + H(+)</text>
        <dbReference type="Rhea" id="RHEA:18189"/>
        <dbReference type="Rhea" id="RHEA-COMP:9584"/>
        <dbReference type="Rhea" id="RHEA-COMP:9587"/>
        <dbReference type="ChEBI" id="CHEBI:15378"/>
        <dbReference type="ChEBI" id="CHEBI:15444"/>
        <dbReference type="ChEBI" id="CHEBI:57498"/>
        <dbReference type="ChEBI" id="CHEBI:456216"/>
        <dbReference type="EC" id="2.4.1.21"/>
    </reaction>
</comment>
<dbReference type="NCBIfam" id="NF001899">
    <property type="entry name" value="PRK00654.1-2"/>
    <property type="match status" value="1"/>
</dbReference>
<evidence type="ECO:0000259" key="9">
    <source>
        <dbReference type="Pfam" id="PF08323"/>
    </source>
</evidence>
<feature type="domain" description="Starch synthase catalytic" evidence="9">
    <location>
        <begin position="2"/>
        <end position="237"/>
    </location>
</feature>
<sequence length="480" mass="54665">MRIAMAAAECAPFVKTGGLADVMGALPKALAELGHEVMVILPKYTLISAEYEKAFQFKGDLEVPFKGQREAHSIFEYRMNGVQFVFVENDAYYARDQIYSQADDAERFAFFSRAVLAVLEAETEALDVLHVHDWHTAMLPFLLKEDEQYAALRPKTKTVLTIHNLQFQGYYSKETAMEEFELAARYFEEGLIEWRGNFNMLKTGILYADQVTTVSPSYRDEILTESYGENLQTLLQKRAEDLVGILNGVDTVSYNPAADLMIEMPYDQTTMERKAVNKRAVQLRFHLPEQGDIPLLTMVSRLAGQKGIDVLEETLPKLLKTQDVQFVLLGSGEAKYEQFFRQLAEEHPEKIAVHVGFDEELAHLLYAGADIFLMPSHFEPCGLSQLVSMIYGTVPVANKTGGLKDTVVEYDEVLRSGNGFLSDFEEQQSFEDALKRALNMYHHAEHWEIIKRNGMEGDYSWSRSAEEYSRLYEKLSNKQE</sequence>
<evidence type="ECO:0000256" key="6">
    <source>
        <dbReference type="ARBA" id="ARBA00023056"/>
    </source>
</evidence>
<proteinExistence type="inferred from homology"/>
<dbReference type="UniPathway" id="UPA00164"/>
<evidence type="ECO:0000313" key="11">
    <source>
        <dbReference type="Proteomes" id="UP000043699"/>
    </source>
</evidence>
<dbReference type="Pfam" id="PF08323">
    <property type="entry name" value="Glyco_transf_5"/>
    <property type="match status" value="1"/>
</dbReference>
<dbReference type="Proteomes" id="UP000043699">
    <property type="component" value="Unassembled WGS sequence"/>
</dbReference>
<dbReference type="Pfam" id="PF00534">
    <property type="entry name" value="Glycos_transf_1"/>
    <property type="match status" value="1"/>
</dbReference>
<dbReference type="HAMAP" id="MF_00484">
    <property type="entry name" value="Glycogen_synth"/>
    <property type="match status" value="1"/>
</dbReference>
<dbReference type="PANTHER" id="PTHR45825:SF11">
    <property type="entry name" value="ALPHA AMYLASE DOMAIN-CONTAINING PROTEIN"/>
    <property type="match status" value="1"/>
</dbReference>
<evidence type="ECO:0000256" key="5">
    <source>
        <dbReference type="ARBA" id="ARBA00022679"/>
    </source>
</evidence>
<dbReference type="GO" id="GO:0005978">
    <property type="term" value="P:glycogen biosynthetic process"/>
    <property type="evidence" value="ECO:0007669"/>
    <property type="project" value="UniProtKB-UniRule"/>
</dbReference>
<comment type="pathway">
    <text evidence="7">Glycan biosynthesis; glycogen biosynthesis.</text>
</comment>
<dbReference type="STRING" id="1499687.BN1080_03215"/>
<dbReference type="Gene3D" id="3.40.50.2000">
    <property type="entry name" value="Glycogen Phosphorylase B"/>
    <property type="match status" value="2"/>
</dbReference>
<comment type="similarity">
    <text evidence="3 7">Belongs to the glycosyltransferase 1 family. Bacterial/plant glycogen synthase subfamily.</text>
</comment>
<dbReference type="PANTHER" id="PTHR45825">
    <property type="entry name" value="GRANULE-BOUND STARCH SYNTHASE 1, CHLOROPLASTIC/AMYLOPLASTIC"/>
    <property type="match status" value="1"/>
</dbReference>
<dbReference type="InterPro" id="IPR013534">
    <property type="entry name" value="Starch_synth_cat_dom"/>
</dbReference>
<keyword evidence="5 7" id="KW-0808">Transferase</keyword>
<dbReference type="CDD" id="cd03791">
    <property type="entry name" value="GT5_Glycogen_synthase_DULL1-like"/>
    <property type="match status" value="1"/>
</dbReference>
<dbReference type="EMBL" id="CCXS01000001">
    <property type="protein sequence ID" value="CEG24195.1"/>
    <property type="molecule type" value="Genomic_DNA"/>
</dbReference>
<dbReference type="NCBIfam" id="TIGR02095">
    <property type="entry name" value="glgA"/>
    <property type="match status" value="1"/>
</dbReference>
<dbReference type="SUPFAM" id="SSF53756">
    <property type="entry name" value="UDP-Glycosyltransferase/glycogen phosphorylase"/>
    <property type="match status" value="1"/>
</dbReference>
<evidence type="ECO:0000259" key="8">
    <source>
        <dbReference type="Pfam" id="PF00534"/>
    </source>
</evidence>
<evidence type="ECO:0000256" key="7">
    <source>
        <dbReference type="HAMAP-Rule" id="MF_00484"/>
    </source>
</evidence>
<organism evidence="10 11">
    <name type="scientific">Planococcus massiliensis</name>
    <dbReference type="NCBI Taxonomy" id="1499687"/>
    <lineage>
        <taxon>Bacteria</taxon>
        <taxon>Bacillati</taxon>
        <taxon>Bacillota</taxon>
        <taxon>Bacilli</taxon>
        <taxon>Bacillales</taxon>
        <taxon>Caryophanaceae</taxon>
        <taxon>Planococcus</taxon>
    </lineage>
</organism>
<gene>
    <name evidence="7 10" type="primary">glgA</name>
    <name evidence="10" type="ORF">BN1080_03215</name>
</gene>
<dbReference type="InterPro" id="IPR011835">
    <property type="entry name" value="GS/SS"/>
</dbReference>
<keyword evidence="4 7" id="KW-0328">Glycosyltransferase</keyword>
<dbReference type="GO" id="GO:0004373">
    <property type="term" value="F:alpha-1,4-glucan glucosyltransferase (UDP-glucose donor) activity"/>
    <property type="evidence" value="ECO:0007669"/>
    <property type="project" value="InterPro"/>
</dbReference>
<evidence type="ECO:0000256" key="4">
    <source>
        <dbReference type="ARBA" id="ARBA00022676"/>
    </source>
</evidence>
<reference evidence="10 11" key="1">
    <citation type="submission" date="2014-09" db="EMBL/GenBank/DDBJ databases">
        <authorList>
            <person name="Urmite Genomes Urmite Genomes"/>
        </authorList>
    </citation>
    <scope>NUCLEOTIDE SEQUENCE [LARGE SCALE GENOMIC DNA]</scope>
    <source>
        <strain evidence="10 11">ES2</strain>
    </source>
</reference>
<name>A0A098EQY0_9BACL</name>
<accession>A0A098EQY0</accession>